<gene>
    <name evidence="6" type="ORF">Lalb_Chr02g0153541</name>
</gene>
<dbReference type="Pfam" id="PF00319">
    <property type="entry name" value="SRF-TF"/>
    <property type="match status" value="1"/>
</dbReference>
<dbReference type="SMART" id="SM00432">
    <property type="entry name" value="MADS"/>
    <property type="match status" value="1"/>
</dbReference>
<dbReference type="InterPro" id="IPR036879">
    <property type="entry name" value="TF_MADSbox_sf"/>
</dbReference>
<keyword evidence="5" id="KW-0539">Nucleus</keyword>
<dbReference type="EMBL" id="WOCE01000002">
    <property type="protein sequence ID" value="KAE9619479.1"/>
    <property type="molecule type" value="Genomic_DNA"/>
</dbReference>
<name>A0A6A4R0P0_LUPAL</name>
<evidence type="ECO:0000256" key="5">
    <source>
        <dbReference type="ARBA" id="ARBA00023242"/>
    </source>
</evidence>
<dbReference type="OrthoDB" id="779403at2759"/>
<accession>A0A6A4R0P0</accession>
<dbReference type="PANTHER" id="PTHR11945">
    <property type="entry name" value="MADS BOX PROTEIN"/>
    <property type="match status" value="1"/>
</dbReference>
<dbReference type="AlphaFoldDB" id="A0A6A4R0P0"/>
<dbReference type="GO" id="GO:0045944">
    <property type="term" value="P:positive regulation of transcription by RNA polymerase II"/>
    <property type="evidence" value="ECO:0007669"/>
    <property type="project" value="InterPro"/>
</dbReference>
<reference evidence="7" key="1">
    <citation type="journal article" date="2020" name="Nat. Commun.">
        <title>Genome sequence of the cluster root forming white lupin.</title>
        <authorList>
            <person name="Hufnagel B."/>
            <person name="Marques A."/>
            <person name="Soriano A."/>
            <person name="Marques L."/>
            <person name="Divol F."/>
            <person name="Doumas P."/>
            <person name="Sallet E."/>
            <person name="Mancinotti D."/>
            <person name="Carrere S."/>
            <person name="Marande W."/>
            <person name="Arribat S."/>
            <person name="Keller J."/>
            <person name="Huneau C."/>
            <person name="Blein T."/>
            <person name="Aime D."/>
            <person name="Laguerre M."/>
            <person name="Taylor J."/>
            <person name="Schubert V."/>
            <person name="Nelson M."/>
            <person name="Geu-Flores F."/>
            <person name="Crespi M."/>
            <person name="Gallardo-Guerrero K."/>
            <person name="Delaux P.-M."/>
            <person name="Salse J."/>
            <person name="Berges H."/>
            <person name="Guyot R."/>
            <person name="Gouzy J."/>
            <person name="Peret B."/>
        </authorList>
    </citation>
    <scope>NUCLEOTIDE SEQUENCE [LARGE SCALE GENOMIC DNA]</scope>
    <source>
        <strain evidence="7">cv. Amiga</strain>
    </source>
</reference>
<keyword evidence="4" id="KW-0804">Transcription</keyword>
<sequence length="156" mass="18339">MTRKKVKVAYINDVNARKATFRKRKKGIMKKVNELTILCGIQGCAIIHNPFDSQTEVWPNPKGAKKVVERYLNTSKVDETKNMNQKSFFIQRISKSQDKLKKLRSENHEKEMTLAMLEYLQARRLPENLTLTDLKEMDKLIEQYMKEIENLMDTLC</sequence>
<dbReference type="PANTHER" id="PTHR11945:SF425">
    <property type="entry name" value="MADS-BOX TRANSCRIPTION FACTOR FAMILY PROTEIN"/>
    <property type="match status" value="1"/>
</dbReference>
<dbReference type="SUPFAM" id="SSF55455">
    <property type="entry name" value="SRF-like"/>
    <property type="match status" value="1"/>
</dbReference>
<dbReference type="InterPro" id="IPR002100">
    <property type="entry name" value="TF_MADSbox"/>
</dbReference>
<dbReference type="PROSITE" id="PS50066">
    <property type="entry name" value="MADS_BOX_2"/>
    <property type="match status" value="1"/>
</dbReference>
<dbReference type="PRINTS" id="PR00404">
    <property type="entry name" value="MADSDOMAIN"/>
</dbReference>
<dbReference type="CDD" id="cd00266">
    <property type="entry name" value="MADS_SRF_like"/>
    <property type="match status" value="1"/>
</dbReference>
<evidence type="ECO:0000256" key="2">
    <source>
        <dbReference type="ARBA" id="ARBA00023015"/>
    </source>
</evidence>
<dbReference type="Proteomes" id="UP000447434">
    <property type="component" value="Chromosome 2"/>
</dbReference>
<dbReference type="GO" id="GO:0046983">
    <property type="term" value="F:protein dimerization activity"/>
    <property type="evidence" value="ECO:0007669"/>
    <property type="project" value="InterPro"/>
</dbReference>
<protein>
    <submittedName>
        <fullName evidence="6">Putative transcription factor MADS-type1 family</fullName>
    </submittedName>
</protein>
<evidence type="ECO:0000256" key="1">
    <source>
        <dbReference type="ARBA" id="ARBA00004123"/>
    </source>
</evidence>
<dbReference type="InterPro" id="IPR033897">
    <property type="entry name" value="SRF-like_MADS-box"/>
</dbReference>
<dbReference type="GO" id="GO:0000978">
    <property type="term" value="F:RNA polymerase II cis-regulatory region sequence-specific DNA binding"/>
    <property type="evidence" value="ECO:0007669"/>
    <property type="project" value="TreeGrafter"/>
</dbReference>
<evidence type="ECO:0000256" key="3">
    <source>
        <dbReference type="ARBA" id="ARBA00023125"/>
    </source>
</evidence>
<keyword evidence="2" id="KW-0805">Transcription regulation</keyword>
<evidence type="ECO:0000313" key="6">
    <source>
        <dbReference type="EMBL" id="KAE9619479.1"/>
    </source>
</evidence>
<dbReference type="GO" id="GO:0005634">
    <property type="term" value="C:nucleus"/>
    <property type="evidence" value="ECO:0007669"/>
    <property type="project" value="UniProtKB-SubCell"/>
</dbReference>
<keyword evidence="3" id="KW-0238">DNA-binding</keyword>
<comment type="subcellular location">
    <subcellularLocation>
        <location evidence="1">Nucleus</location>
    </subcellularLocation>
</comment>
<dbReference type="GO" id="GO:0000981">
    <property type="term" value="F:DNA-binding transcription factor activity, RNA polymerase II-specific"/>
    <property type="evidence" value="ECO:0007669"/>
    <property type="project" value="InterPro"/>
</dbReference>
<organism evidence="6 7">
    <name type="scientific">Lupinus albus</name>
    <name type="common">White lupine</name>
    <name type="synonym">Lupinus termis</name>
    <dbReference type="NCBI Taxonomy" id="3870"/>
    <lineage>
        <taxon>Eukaryota</taxon>
        <taxon>Viridiplantae</taxon>
        <taxon>Streptophyta</taxon>
        <taxon>Embryophyta</taxon>
        <taxon>Tracheophyta</taxon>
        <taxon>Spermatophyta</taxon>
        <taxon>Magnoliopsida</taxon>
        <taxon>eudicotyledons</taxon>
        <taxon>Gunneridae</taxon>
        <taxon>Pentapetalae</taxon>
        <taxon>rosids</taxon>
        <taxon>fabids</taxon>
        <taxon>Fabales</taxon>
        <taxon>Fabaceae</taxon>
        <taxon>Papilionoideae</taxon>
        <taxon>50 kb inversion clade</taxon>
        <taxon>genistoids sensu lato</taxon>
        <taxon>core genistoids</taxon>
        <taxon>Genisteae</taxon>
        <taxon>Lupinus</taxon>
    </lineage>
</organism>
<proteinExistence type="predicted"/>
<evidence type="ECO:0000313" key="7">
    <source>
        <dbReference type="Proteomes" id="UP000447434"/>
    </source>
</evidence>
<evidence type="ECO:0000256" key="4">
    <source>
        <dbReference type="ARBA" id="ARBA00023163"/>
    </source>
</evidence>
<dbReference type="Gene3D" id="3.40.1810.10">
    <property type="entry name" value="Transcription factor, MADS-box"/>
    <property type="match status" value="1"/>
</dbReference>
<comment type="caution">
    <text evidence="6">The sequence shown here is derived from an EMBL/GenBank/DDBJ whole genome shotgun (WGS) entry which is preliminary data.</text>
</comment>
<keyword evidence="7" id="KW-1185">Reference proteome</keyword>